<dbReference type="Proteomes" id="UP000225706">
    <property type="component" value="Unassembled WGS sequence"/>
</dbReference>
<dbReference type="STRING" id="50429.A0A2B4SFE5"/>
<feature type="region of interest" description="Disordered" evidence="8">
    <location>
        <begin position="1524"/>
        <end position="1654"/>
    </location>
</feature>
<feature type="compositionally biased region" description="Basic and acidic residues" evidence="8">
    <location>
        <begin position="1612"/>
        <end position="1628"/>
    </location>
</feature>
<evidence type="ECO:0000256" key="3">
    <source>
        <dbReference type="ARBA" id="ARBA00022737"/>
    </source>
</evidence>
<keyword evidence="2" id="KW-0732">Signal</keyword>
<evidence type="ECO:0000256" key="9">
    <source>
        <dbReference type="SAM" id="Phobius"/>
    </source>
</evidence>
<feature type="repeat" description="LDL-receptor class B" evidence="7">
    <location>
        <begin position="748"/>
        <end position="790"/>
    </location>
</feature>
<dbReference type="CDD" id="cd00054">
    <property type="entry name" value="EGF_CA"/>
    <property type="match status" value="1"/>
</dbReference>
<comment type="caution">
    <text evidence="11">The sequence shown here is derived from an EMBL/GenBank/DDBJ whole genome shotgun (WGS) entry which is preliminary data.</text>
</comment>
<feature type="compositionally biased region" description="Basic and acidic residues" evidence="8">
    <location>
        <begin position="1329"/>
        <end position="1342"/>
    </location>
</feature>
<keyword evidence="3" id="KW-0677">Repeat</keyword>
<gene>
    <name evidence="11" type="primary">Lrp6</name>
    <name evidence="11" type="ORF">AWC38_SpisGene8049</name>
</gene>
<keyword evidence="9" id="KW-1133">Transmembrane helix</keyword>
<dbReference type="Pfam" id="PF00058">
    <property type="entry name" value="Ldl_recept_b"/>
    <property type="match status" value="6"/>
</dbReference>
<dbReference type="SMART" id="SM00181">
    <property type="entry name" value="EGF"/>
    <property type="match status" value="4"/>
</dbReference>
<evidence type="ECO:0000313" key="12">
    <source>
        <dbReference type="Proteomes" id="UP000225706"/>
    </source>
</evidence>
<feature type="compositionally biased region" description="Low complexity" evidence="8">
    <location>
        <begin position="1036"/>
        <end position="1075"/>
    </location>
</feature>
<dbReference type="Gene3D" id="2.10.25.10">
    <property type="entry name" value="Laminin"/>
    <property type="match status" value="1"/>
</dbReference>
<evidence type="ECO:0000256" key="4">
    <source>
        <dbReference type="ARBA" id="ARBA00023157"/>
    </source>
</evidence>
<keyword evidence="12" id="KW-1185">Reference proteome</keyword>
<dbReference type="PROSITE" id="PS50026">
    <property type="entry name" value="EGF_3"/>
    <property type="match status" value="1"/>
</dbReference>
<keyword evidence="5" id="KW-0325">Glycoprotein</keyword>
<keyword evidence="11" id="KW-0675">Receptor</keyword>
<dbReference type="Pfam" id="PF14670">
    <property type="entry name" value="FXa_inhibition"/>
    <property type="match status" value="2"/>
</dbReference>
<organism evidence="11 12">
    <name type="scientific">Stylophora pistillata</name>
    <name type="common">Smooth cauliflower coral</name>
    <dbReference type="NCBI Taxonomy" id="50429"/>
    <lineage>
        <taxon>Eukaryota</taxon>
        <taxon>Metazoa</taxon>
        <taxon>Cnidaria</taxon>
        <taxon>Anthozoa</taxon>
        <taxon>Hexacorallia</taxon>
        <taxon>Scleractinia</taxon>
        <taxon>Astrocoeniina</taxon>
        <taxon>Pocilloporidae</taxon>
        <taxon>Stylophora</taxon>
    </lineage>
</organism>
<evidence type="ECO:0000256" key="8">
    <source>
        <dbReference type="SAM" id="MobiDB-lite"/>
    </source>
</evidence>
<feature type="transmembrane region" description="Helical" evidence="9">
    <location>
        <begin position="1348"/>
        <end position="1370"/>
    </location>
</feature>
<evidence type="ECO:0000256" key="5">
    <source>
        <dbReference type="ARBA" id="ARBA00023180"/>
    </source>
</evidence>
<feature type="domain" description="EGF-like" evidence="10">
    <location>
        <begin position="1131"/>
        <end position="1168"/>
    </location>
</feature>
<feature type="region of interest" description="Disordered" evidence="8">
    <location>
        <begin position="1019"/>
        <end position="1075"/>
    </location>
</feature>
<keyword evidence="9" id="KW-0472">Membrane</keyword>
<protein>
    <submittedName>
        <fullName evidence="11">Low-density lipoprotein receptor-related protein 6</fullName>
    </submittedName>
</protein>
<dbReference type="EMBL" id="LSMT01000107">
    <property type="protein sequence ID" value="PFX27287.1"/>
    <property type="molecule type" value="Genomic_DNA"/>
</dbReference>
<feature type="repeat" description="LDL-receptor class B" evidence="7">
    <location>
        <begin position="791"/>
        <end position="833"/>
    </location>
</feature>
<sequence length="1654" mass="183316">MRSEIFTSSLFRFSDVSEHLSIPNLLLRLTELRSDLLRTITALVTKVSTVGYVLLTSILIFVPPIGVTSTSCQSQPCLYFSNSRALQAIDISSSNLYSVVSNLDSIDAVDVHVRLNLVYWSERRPNAIKRLNITSGKVENVSTDSNIGQIKGIAVEWESGLIYWTDYTNRRIEVAQLDGKNRRILISKDIRNPLGIAVDPRKGYMFWLTGGLQRKIERASLAGEDRKTLVNLGTSLFYVPNGMTIDFQANRIYYLERGFFSRKLESIDFDGNTRQQFMSLSSARYPYDIVLLSGVFYVSDARGNKIHKIEKSTKRSLGNYAGLGFSNLQGLGMFSSLRQPKGSSACQNNSGCSHLCLLSPAGSQCACPIGSVLKPDGKTCDDSASKLLLFVDKTQRGLYQIPLGASISKEAMALPLDNVRRPVGVDFDPVNRYVYWSDSHRDVISRVHLNGSAQEKVVDRLRTPNGIAIDYIARNLYWTDEGSNRIEVSKLDGSFKKALVYSDLWDPLDIVLDVEKGYMYWSQEGSSSIDTKIERADMDGMNRIVVKSWNYYSHNIRSPNGLALDKEQNRLYYFDDHTRRIYYVSLSTGRESTLLDRTGYPKGTVVHGSYIYWTETQGRSGAVYRADKKSGRNVERVVSGLIGPEDICVYDANDTLLQKMKSNCSRNNGGCSHLCLLTPDGHRCACPNEMNLKPDGKTCHFSEFLLFADSTRKKIYLINIDNQHSEIVPLELDNLQEPEALDFDPQTHSIYWSDLQLRQIARANPDGKSKAIVVSSGIQRPRGIAVDYAGRNLYWTDYDANRIEVAKLDGSQRKVLISRNIEKPVDIVLDLENGLMYWSSWSNREAKIEQASMDGSNRSTVVLFLRSWWHRPANPNGLALDPETSRLYWVDTTKSLIQYTDLGLGDGSITTLPVPSYYLTNAYGLTLKENTLYWSTSGSIYAADKKTGGNVRRLVRNMASPRDVHAYHNYSAIPGDHPCSLFNGWCTHLCLLKPGGYQCACPTDTGGIPCKTTPVIPPSSSLSSLPSRSPSPSPSSSPLLKSSFSSTSPSILPSSTSSKSPPQLASPSSSSLQTQKWSSLPSPSVFILPLTLLHTLPRESPSYLSPTSSSPLSTSLVSSSHTSVIPTLQPPVDACMSNPCKNGGTCLKGNKGSYTCRCSQGYTWPHCELYIADNNVSIAFEMKTAQWNQDTFRKSIAKAFTEYCTGDQRPCKLHKRLNEITTRSASTHDDINVFRPEDVLVLGRHSGGHQRLFSIVLAVLVPEEEQHQSSPRQTISAALLCQMVVKTSKLISEYMDNVEIVLINGEKEPSCASNPGEDGENESQNEKITGSKERNVDGQHEERLSSGATAGIVLGIIVVIIFGGAVFVAVRSRGKALQIFKTPFTTSFNNPGFEPYHSDLNDDNSGGASFSIPEPYEVARVPSSNCERQFQNLKKSFYKQETANPLYSAKCKEDDSQSSAANPIYDFITEQPRSGDPKGASTESNYVSLAKQEMHRDGNRNEEPLYAQPCKVELRSACGSKSLEAQNGNPYARLGSGSCSQQPRYGPVGPSSPIIHQDNNKGVGPRKGIFSEDHFWPGNTVHPENSKSHDEKPVADVSRPRPRNTGYPANRLADENCSKEKINDKEEALSTTSRDNETPVLHLPTELGPEETTI</sequence>
<evidence type="ECO:0000256" key="2">
    <source>
        <dbReference type="ARBA" id="ARBA00022729"/>
    </source>
</evidence>
<dbReference type="PROSITE" id="PS01186">
    <property type="entry name" value="EGF_2"/>
    <property type="match status" value="1"/>
</dbReference>
<feature type="compositionally biased region" description="Basic and acidic residues" evidence="8">
    <location>
        <begin position="1584"/>
        <end position="1594"/>
    </location>
</feature>
<feature type="repeat" description="LDL-receptor class B" evidence="7">
    <location>
        <begin position="160"/>
        <end position="202"/>
    </location>
</feature>
<dbReference type="InterPro" id="IPR000742">
    <property type="entry name" value="EGF"/>
</dbReference>
<keyword evidence="1 6" id="KW-0245">EGF-like domain</keyword>
<keyword evidence="9" id="KW-0812">Transmembrane</keyword>
<evidence type="ECO:0000259" key="10">
    <source>
        <dbReference type="PROSITE" id="PS50026"/>
    </source>
</evidence>
<accession>A0A2B4SFE5</accession>
<dbReference type="InterPro" id="IPR001881">
    <property type="entry name" value="EGF-like_Ca-bd_dom"/>
</dbReference>
<dbReference type="Pfam" id="PF00008">
    <property type="entry name" value="EGF"/>
    <property type="match status" value="1"/>
</dbReference>
<name>A0A2B4SFE5_STYPI</name>
<feature type="repeat" description="LDL-receptor class B" evidence="7">
    <location>
        <begin position="432"/>
        <end position="473"/>
    </location>
</feature>
<dbReference type="SMART" id="SM00135">
    <property type="entry name" value="LY"/>
    <property type="match status" value="13"/>
</dbReference>
<dbReference type="OrthoDB" id="5958943at2759"/>
<dbReference type="Gene3D" id="2.120.10.30">
    <property type="entry name" value="TolB, C-terminal domain"/>
    <property type="match status" value="3"/>
</dbReference>
<dbReference type="InterPro" id="IPR011042">
    <property type="entry name" value="6-blade_b-propeller_TolB-like"/>
</dbReference>
<feature type="compositionally biased region" description="Low complexity" evidence="8">
    <location>
        <begin position="1019"/>
        <end position="1028"/>
    </location>
</feature>
<evidence type="ECO:0000313" key="11">
    <source>
        <dbReference type="EMBL" id="PFX27287.1"/>
    </source>
</evidence>
<evidence type="ECO:0000256" key="6">
    <source>
        <dbReference type="PROSITE-ProRule" id="PRU00076"/>
    </source>
</evidence>
<feature type="repeat" description="LDL-receptor class B" evidence="7">
    <location>
        <begin position="474"/>
        <end position="516"/>
    </location>
</feature>
<dbReference type="FunFam" id="2.10.25.10:FF:000012">
    <property type="entry name" value="Delta-like protein"/>
    <property type="match status" value="1"/>
</dbReference>
<dbReference type="InterPro" id="IPR000033">
    <property type="entry name" value="LDLR_classB_rpt"/>
</dbReference>
<dbReference type="GO" id="GO:0005509">
    <property type="term" value="F:calcium ion binding"/>
    <property type="evidence" value="ECO:0007669"/>
    <property type="project" value="InterPro"/>
</dbReference>
<comment type="caution">
    <text evidence="6">Lacks conserved residue(s) required for the propagation of feature annotation.</text>
</comment>
<dbReference type="PANTHER" id="PTHR46513:SF13">
    <property type="entry name" value="EGF-LIKE DOMAIN-CONTAINING PROTEIN"/>
    <property type="match status" value="1"/>
</dbReference>
<dbReference type="PROSITE" id="PS51120">
    <property type="entry name" value="LDLRB"/>
    <property type="match status" value="6"/>
</dbReference>
<evidence type="ECO:0000256" key="7">
    <source>
        <dbReference type="PROSITE-ProRule" id="PRU00461"/>
    </source>
</evidence>
<proteinExistence type="predicted"/>
<dbReference type="SUPFAM" id="SSF63825">
    <property type="entry name" value="YWTD domain"/>
    <property type="match status" value="3"/>
</dbReference>
<feature type="repeat" description="LDL-receptor class B" evidence="7">
    <location>
        <begin position="203"/>
        <end position="249"/>
    </location>
</feature>
<dbReference type="InterPro" id="IPR050778">
    <property type="entry name" value="Cueball_EGF_LRP_Nidogen"/>
</dbReference>
<dbReference type="SUPFAM" id="SSF57196">
    <property type="entry name" value="EGF/Laminin"/>
    <property type="match status" value="3"/>
</dbReference>
<keyword evidence="11" id="KW-0449">Lipoprotein</keyword>
<dbReference type="PANTHER" id="PTHR46513">
    <property type="entry name" value="VITELLOGENIN RECEPTOR-LIKE PROTEIN-RELATED-RELATED"/>
    <property type="match status" value="1"/>
</dbReference>
<reference evidence="12" key="1">
    <citation type="journal article" date="2017" name="bioRxiv">
        <title>Comparative analysis of the genomes of Stylophora pistillata and Acropora digitifera provides evidence for extensive differences between species of corals.</title>
        <authorList>
            <person name="Voolstra C.R."/>
            <person name="Li Y."/>
            <person name="Liew Y.J."/>
            <person name="Baumgarten S."/>
            <person name="Zoccola D."/>
            <person name="Flot J.-F."/>
            <person name="Tambutte S."/>
            <person name="Allemand D."/>
            <person name="Aranda M."/>
        </authorList>
    </citation>
    <scope>NUCLEOTIDE SEQUENCE [LARGE SCALE GENOMIC DNA]</scope>
</reference>
<dbReference type="FunFam" id="2.120.10.30:FF:000241">
    <property type="entry name" value="Low-density lipoprotein receptor-related protein 6"/>
    <property type="match status" value="3"/>
</dbReference>
<dbReference type="SMART" id="SM00179">
    <property type="entry name" value="EGF_CA"/>
    <property type="match status" value="1"/>
</dbReference>
<evidence type="ECO:0000256" key="1">
    <source>
        <dbReference type="ARBA" id="ARBA00022536"/>
    </source>
</evidence>
<feature type="disulfide bond" evidence="6">
    <location>
        <begin position="1158"/>
        <end position="1167"/>
    </location>
</feature>
<feature type="region of interest" description="Disordered" evidence="8">
    <location>
        <begin position="1307"/>
        <end position="1342"/>
    </location>
</feature>
<keyword evidence="4 6" id="KW-1015">Disulfide bond</keyword>